<sequence length="48" mass="5124">MGIPQGCRNRIEKDKSGMIIALPHPFILATGHDNDLSDDPRIAPLAAG</sequence>
<evidence type="ECO:0000313" key="2">
    <source>
        <dbReference type="Proteomes" id="UP000222916"/>
    </source>
</evidence>
<accession>A0A2D1QHB7</accession>
<dbReference type="AlphaFoldDB" id="A0A2D1QHB7"/>
<reference evidence="2" key="1">
    <citation type="journal article" date="2018" name="BMC Genomics">
        <title>The complete and fully assembled genome sequence of Aeromonas salmonicida subsp. pectinolytica and its comparative analysis with other Aeromonas species: investigation of the mobilome in environmental and pathogenic strains.</title>
        <authorList>
            <person name="Pfeiffer F."/>
            <person name="Zamora-Lagos M.A."/>
            <person name="Blettinger M."/>
            <person name="Yeroslaviz A."/>
            <person name="Dahl A."/>
            <person name="Gruber S."/>
            <person name="Habermann B.H."/>
        </authorList>
    </citation>
    <scope>NUCLEOTIDE SEQUENCE [LARGE SCALE GENOMIC DNA]</scope>
    <source>
        <strain evidence="2">34mel</strain>
    </source>
</reference>
<organism evidence="1 2">
    <name type="scientific">Aeromonas salmonicida subsp. pectinolytica 34mel</name>
    <dbReference type="NCBI Taxonomy" id="1324960"/>
    <lineage>
        <taxon>Bacteria</taxon>
        <taxon>Pseudomonadati</taxon>
        <taxon>Pseudomonadota</taxon>
        <taxon>Gammaproteobacteria</taxon>
        <taxon>Aeromonadales</taxon>
        <taxon>Aeromonadaceae</taxon>
        <taxon>Aeromonas</taxon>
    </lineage>
</organism>
<proteinExistence type="predicted"/>
<name>A0A2D1QHB7_AERSA</name>
<evidence type="ECO:0000313" key="1">
    <source>
        <dbReference type="EMBL" id="ATP09778.1"/>
    </source>
</evidence>
<protein>
    <submittedName>
        <fullName evidence="1">Uncharacterized protein</fullName>
    </submittedName>
</protein>
<dbReference type="Proteomes" id="UP000222916">
    <property type="component" value="Chromosome"/>
</dbReference>
<dbReference type="EMBL" id="CP022426">
    <property type="protein sequence ID" value="ATP09778.1"/>
    <property type="molecule type" value="Genomic_DNA"/>
</dbReference>
<gene>
    <name evidence="1" type="ORF">Asalp_26380</name>
</gene>